<feature type="compositionally biased region" description="Polar residues" evidence="1">
    <location>
        <begin position="89"/>
        <end position="99"/>
    </location>
</feature>
<feature type="region of interest" description="Disordered" evidence="1">
    <location>
        <begin position="69"/>
        <end position="99"/>
    </location>
</feature>
<dbReference type="AlphaFoldDB" id="A0A4Z2EFA7"/>
<evidence type="ECO:0000313" key="2">
    <source>
        <dbReference type="EMBL" id="TNN27385.1"/>
    </source>
</evidence>
<feature type="region of interest" description="Disordered" evidence="1">
    <location>
        <begin position="1"/>
        <end position="56"/>
    </location>
</feature>
<comment type="caution">
    <text evidence="2">The sequence shown here is derived from an EMBL/GenBank/DDBJ whole genome shotgun (WGS) entry which is preliminary data.</text>
</comment>
<reference evidence="2 3" key="1">
    <citation type="submission" date="2019-03" db="EMBL/GenBank/DDBJ databases">
        <title>First draft genome of Liparis tanakae, snailfish: a comprehensive survey of snailfish specific genes.</title>
        <authorList>
            <person name="Kim W."/>
            <person name="Song I."/>
            <person name="Jeong J.-H."/>
            <person name="Kim D."/>
            <person name="Kim S."/>
            <person name="Ryu S."/>
            <person name="Song J.Y."/>
            <person name="Lee S.K."/>
        </authorList>
    </citation>
    <scope>NUCLEOTIDE SEQUENCE [LARGE SCALE GENOMIC DNA]</scope>
    <source>
        <tissue evidence="2">Muscle</tissue>
    </source>
</reference>
<dbReference type="Proteomes" id="UP000314294">
    <property type="component" value="Unassembled WGS sequence"/>
</dbReference>
<evidence type="ECO:0000256" key="1">
    <source>
        <dbReference type="SAM" id="MobiDB-lite"/>
    </source>
</evidence>
<keyword evidence="3" id="KW-1185">Reference proteome</keyword>
<proteinExistence type="predicted"/>
<organism evidence="2 3">
    <name type="scientific">Liparis tanakae</name>
    <name type="common">Tanaka's snailfish</name>
    <dbReference type="NCBI Taxonomy" id="230148"/>
    <lineage>
        <taxon>Eukaryota</taxon>
        <taxon>Metazoa</taxon>
        <taxon>Chordata</taxon>
        <taxon>Craniata</taxon>
        <taxon>Vertebrata</taxon>
        <taxon>Euteleostomi</taxon>
        <taxon>Actinopterygii</taxon>
        <taxon>Neopterygii</taxon>
        <taxon>Teleostei</taxon>
        <taxon>Neoteleostei</taxon>
        <taxon>Acanthomorphata</taxon>
        <taxon>Eupercaria</taxon>
        <taxon>Perciformes</taxon>
        <taxon>Cottioidei</taxon>
        <taxon>Cottales</taxon>
        <taxon>Liparidae</taxon>
        <taxon>Liparis</taxon>
    </lineage>
</organism>
<gene>
    <name evidence="2" type="ORF">EYF80_062471</name>
</gene>
<evidence type="ECO:0000313" key="3">
    <source>
        <dbReference type="Proteomes" id="UP000314294"/>
    </source>
</evidence>
<dbReference type="EMBL" id="SRLO01008378">
    <property type="protein sequence ID" value="TNN27385.1"/>
    <property type="molecule type" value="Genomic_DNA"/>
</dbReference>
<protein>
    <submittedName>
        <fullName evidence="2">Uncharacterized protein</fullName>
    </submittedName>
</protein>
<feature type="compositionally biased region" description="Polar residues" evidence="1">
    <location>
        <begin position="72"/>
        <end position="82"/>
    </location>
</feature>
<sequence>MRTSKNLIQIKGRDQRGHVGIRQTETPKEADGPLSNEPQPQVGGRQAASGGRLSDRSWELWDLGQAAAADRSTLTQQPSNLQDGALTPLHTSTGCTGPS</sequence>
<accession>A0A4Z2EFA7</accession>
<name>A0A4Z2EFA7_9TELE</name>